<dbReference type="EMBL" id="JBBPBN010000026">
    <property type="protein sequence ID" value="KAK9008715.1"/>
    <property type="molecule type" value="Genomic_DNA"/>
</dbReference>
<accession>A0ABR2R702</accession>
<evidence type="ECO:0000256" key="1">
    <source>
        <dbReference type="SAM" id="MobiDB-lite"/>
    </source>
</evidence>
<evidence type="ECO:0000313" key="2">
    <source>
        <dbReference type="EMBL" id="KAK9008715.1"/>
    </source>
</evidence>
<gene>
    <name evidence="2" type="ORF">V6N11_075598</name>
</gene>
<reference evidence="2 3" key="1">
    <citation type="journal article" date="2024" name="G3 (Bethesda)">
        <title>Genome assembly of Hibiscus sabdariffa L. provides insights into metabolisms of medicinal natural products.</title>
        <authorList>
            <person name="Kim T."/>
        </authorList>
    </citation>
    <scope>NUCLEOTIDE SEQUENCE [LARGE SCALE GENOMIC DNA]</scope>
    <source>
        <strain evidence="2">TK-2024</strain>
        <tissue evidence="2">Old leaves</tissue>
    </source>
</reference>
<evidence type="ECO:0000313" key="3">
    <source>
        <dbReference type="Proteomes" id="UP001396334"/>
    </source>
</evidence>
<dbReference type="Proteomes" id="UP001396334">
    <property type="component" value="Unassembled WGS sequence"/>
</dbReference>
<sequence>MKSGFRRTFGATSTVDKGSTAQVMVGVRSGHEGSSPDDDSAGHSRTMMKIGGWPELGWDGSNVDGQEYEIPRP</sequence>
<feature type="compositionally biased region" description="Polar residues" evidence="1">
    <location>
        <begin position="10"/>
        <end position="22"/>
    </location>
</feature>
<name>A0ABR2R702_9ROSI</name>
<organism evidence="2 3">
    <name type="scientific">Hibiscus sabdariffa</name>
    <name type="common">roselle</name>
    <dbReference type="NCBI Taxonomy" id="183260"/>
    <lineage>
        <taxon>Eukaryota</taxon>
        <taxon>Viridiplantae</taxon>
        <taxon>Streptophyta</taxon>
        <taxon>Embryophyta</taxon>
        <taxon>Tracheophyta</taxon>
        <taxon>Spermatophyta</taxon>
        <taxon>Magnoliopsida</taxon>
        <taxon>eudicotyledons</taxon>
        <taxon>Gunneridae</taxon>
        <taxon>Pentapetalae</taxon>
        <taxon>rosids</taxon>
        <taxon>malvids</taxon>
        <taxon>Malvales</taxon>
        <taxon>Malvaceae</taxon>
        <taxon>Malvoideae</taxon>
        <taxon>Hibiscus</taxon>
    </lineage>
</organism>
<protein>
    <submittedName>
        <fullName evidence="2">Uncharacterized protein</fullName>
    </submittedName>
</protein>
<feature type="region of interest" description="Disordered" evidence="1">
    <location>
        <begin position="1"/>
        <end position="73"/>
    </location>
</feature>
<comment type="caution">
    <text evidence="2">The sequence shown here is derived from an EMBL/GenBank/DDBJ whole genome shotgun (WGS) entry which is preliminary data.</text>
</comment>
<keyword evidence="3" id="KW-1185">Reference proteome</keyword>
<proteinExistence type="predicted"/>